<dbReference type="Pfam" id="PF25275">
    <property type="entry name" value="Golvesin_C"/>
    <property type="match status" value="1"/>
</dbReference>
<dbReference type="Proteomes" id="UP000245728">
    <property type="component" value="Chromosome"/>
</dbReference>
<name>A0A2S2E4B5_9ALTE</name>
<evidence type="ECO:0000313" key="4">
    <source>
        <dbReference type="EMBL" id="AWL12439.1"/>
    </source>
</evidence>
<evidence type="ECO:0000259" key="3">
    <source>
        <dbReference type="Pfam" id="PF25275"/>
    </source>
</evidence>
<dbReference type="InterPro" id="IPR050491">
    <property type="entry name" value="AmpC-like"/>
</dbReference>
<dbReference type="EMBL" id="CP029347">
    <property type="protein sequence ID" value="AWL12439.1"/>
    <property type="molecule type" value="Genomic_DNA"/>
</dbReference>
<dbReference type="InterPro" id="IPR033803">
    <property type="entry name" value="CBD-like_Golvesin-Xly"/>
</dbReference>
<dbReference type="SUPFAM" id="SSF56601">
    <property type="entry name" value="beta-lactamase/transpeptidase-like"/>
    <property type="match status" value="1"/>
</dbReference>
<dbReference type="PANTHER" id="PTHR46825">
    <property type="entry name" value="D-ALANYL-D-ALANINE-CARBOXYPEPTIDASE/ENDOPEPTIDASE AMPH"/>
    <property type="match status" value="1"/>
</dbReference>
<dbReference type="GO" id="GO:0008800">
    <property type="term" value="F:beta-lactamase activity"/>
    <property type="evidence" value="ECO:0007669"/>
    <property type="project" value="UniProtKB-EC"/>
</dbReference>
<dbReference type="Gene3D" id="3.40.710.10">
    <property type="entry name" value="DD-peptidase/beta-lactamase superfamily"/>
    <property type="match status" value="1"/>
</dbReference>
<evidence type="ECO:0000313" key="5">
    <source>
        <dbReference type="Proteomes" id="UP000245728"/>
    </source>
</evidence>
<dbReference type="KEGG" id="salh:HMF8227_01969"/>
<feature type="signal peptide" evidence="1">
    <location>
        <begin position="1"/>
        <end position="23"/>
    </location>
</feature>
<dbReference type="InterPro" id="IPR001466">
    <property type="entry name" value="Beta-lactam-related"/>
</dbReference>
<reference evidence="4 5" key="1">
    <citation type="submission" date="2018-05" db="EMBL/GenBank/DDBJ databases">
        <title>Salinimonas sp. HMF8227 Genome sequencing and assembly.</title>
        <authorList>
            <person name="Kang H."/>
            <person name="Kang J."/>
            <person name="Cha I."/>
            <person name="Kim H."/>
            <person name="Joh K."/>
        </authorList>
    </citation>
    <scope>NUCLEOTIDE SEQUENCE [LARGE SCALE GENOMIC DNA]</scope>
    <source>
        <strain evidence="4 5">HMF8227</strain>
    </source>
</reference>
<keyword evidence="1" id="KW-0732">Signal</keyword>
<feature type="domain" description="Beta-lactamase-related" evidence="2">
    <location>
        <begin position="35"/>
        <end position="337"/>
    </location>
</feature>
<gene>
    <name evidence="4" type="ORF">HMF8227_01969</name>
</gene>
<accession>A0A2S2E4B5</accession>
<keyword evidence="4" id="KW-0378">Hydrolase</keyword>
<dbReference type="InterPro" id="IPR012338">
    <property type="entry name" value="Beta-lactam/transpept-like"/>
</dbReference>
<dbReference type="EC" id="3.5.2.6" evidence="4"/>
<protein>
    <submittedName>
        <fullName evidence="4">Beta-lactamase</fullName>
        <ecNumber evidence="4">3.5.2.6</ecNumber>
    </submittedName>
</protein>
<sequence>MKNKYLLACGILASGFFHQAALADFQQGLQDTLTTAFNNTSDIPGVAVAVATPDQGVVFTGVGIGNTETGEVVNINQRFRLASVSKAYTGALIMKLQEAGYLNVDDKLSDHLYISGLPNADTITLRQLLDHSAGVYDHINGSNDFWSIALDPYKVWTSSEIVQYPIDYGSTHQPGTAYSYSNTGTYILGMVIETVTGLTLADAFDQWLIQPLSLTDTFLDDWSTPSNTITDLAANSRAYEFHKTGIGAAGAVVATPSDAAVLAREVYGARYISAASVTEMTTPSANNSSYGLSTRLWPASTHRYQHVGHTGSLSGYNAVVKYIPEFDVSIMVSANGYAKKSSNWYSLVNDVLYYVGDWYANNTAPTCPAPAVDEVTIDNDGAMVNGSWVTNTKGSKHYGNSYLSDNDSQKGSLDVAYAFTGLAEGVWEVLEYHPEAKHGSTSSPVMINTSGASYAASINHAGNGSQWNSLGEYTVDSAGQLDVTLSNTNTSGEVLADAIRVRFKDCL</sequence>
<dbReference type="PANTHER" id="PTHR46825:SF7">
    <property type="entry name" value="D-ALANYL-D-ALANINE CARBOXYPEPTIDASE"/>
    <property type="match status" value="1"/>
</dbReference>
<dbReference type="AlphaFoldDB" id="A0A2S2E4B5"/>
<dbReference type="Pfam" id="PF00144">
    <property type="entry name" value="Beta-lactamase"/>
    <property type="match status" value="1"/>
</dbReference>
<keyword evidence="5" id="KW-1185">Reference proteome</keyword>
<dbReference type="RefSeq" id="WP_162558568.1">
    <property type="nucleotide sequence ID" value="NZ_CP029347.1"/>
</dbReference>
<feature type="domain" description="Golvesin/Xly CBD-like" evidence="3">
    <location>
        <begin position="377"/>
        <end position="501"/>
    </location>
</feature>
<proteinExistence type="predicted"/>
<evidence type="ECO:0000256" key="1">
    <source>
        <dbReference type="SAM" id="SignalP"/>
    </source>
</evidence>
<organism evidence="4 5">
    <name type="scientific">Saliniradius amylolyticus</name>
    <dbReference type="NCBI Taxonomy" id="2183582"/>
    <lineage>
        <taxon>Bacteria</taxon>
        <taxon>Pseudomonadati</taxon>
        <taxon>Pseudomonadota</taxon>
        <taxon>Gammaproteobacteria</taxon>
        <taxon>Alteromonadales</taxon>
        <taxon>Alteromonadaceae</taxon>
        <taxon>Saliniradius</taxon>
    </lineage>
</organism>
<evidence type="ECO:0000259" key="2">
    <source>
        <dbReference type="Pfam" id="PF00144"/>
    </source>
</evidence>
<feature type="chain" id="PRO_5015391537" evidence="1">
    <location>
        <begin position="24"/>
        <end position="507"/>
    </location>
</feature>